<keyword evidence="3" id="KW-0143">Chaperone</keyword>
<dbReference type="Gene3D" id="3.40.50.300">
    <property type="entry name" value="P-loop containing nucleotide triphosphate hydrolases"/>
    <property type="match status" value="1"/>
</dbReference>
<dbReference type="InterPro" id="IPR027417">
    <property type="entry name" value="P-loop_NTPase"/>
</dbReference>
<dbReference type="PANTHER" id="PTHR13748">
    <property type="entry name" value="COBW-RELATED"/>
    <property type="match status" value="1"/>
</dbReference>
<gene>
    <name evidence="7" type="ORF">KME07_18640</name>
</gene>
<comment type="catalytic activity">
    <reaction evidence="5">
        <text>GTP + H2O = GDP + phosphate + H(+)</text>
        <dbReference type="Rhea" id="RHEA:19669"/>
        <dbReference type="ChEBI" id="CHEBI:15377"/>
        <dbReference type="ChEBI" id="CHEBI:15378"/>
        <dbReference type="ChEBI" id="CHEBI:37565"/>
        <dbReference type="ChEBI" id="CHEBI:43474"/>
        <dbReference type="ChEBI" id="CHEBI:58189"/>
    </reaction>
    <physiologicalReaction direction="left-to-right" evidence="5">
        <dbReference type="Rhea" id="RHEA:19670"/>
    </physiologicalReaction>
</comment>
<evidence type="ECO:0000313" key="8">
    <source>
        <dbReference type="Proteomes" id="UP000707356"/>
    </source>
</evidence>
<keyword evidence="1" id="KW-0547">Nucleotide-binding</keyword>
<evidence type="ECO:0000313" key="7">
    <source>
        <dbReference type="EMBL" id="MBW4467449.1"/>
    </source>
</evidence>
<name>A0A951PDA5_9CYAN</name>
<evidence type="ECO:0000256" key="2">
    <source>
        <dbReference type="ARBA" id="ARBA00022801"/>
    </source>
</evidence>
<evidence type="ECO:0000259" key="6">
    <source>
        <dbReference type="SMART" id="SM00833"/>
    </source>
</evidence>
<comment type="similarity">
    <text evidence="4">Belongs to the SIMIBI class G3E GTPase family. ZNG1 subfamily.</text>
</comment>
<dbReference type="Pfam" id="PF07683">
    <property type="entry name" value="CobW_C"/>
    <property type="match status" value="1"/>
</dbReference>
<comment type="caution">
    <text evidence="7">The sequence shown here is derived from an EMBL/GenBank/DDBJ whole genome shotgun (WGS) entry which is preliminary data.</text>
</comment>
<feature type="domain" description="CobW C-terminal" evidence="6">
    <location>
        <begin position="218"/>
        <end position="309"/>
    </location>
</feature>
<organism evidence="7 8">
    <name type="scientific">Pegethrix bostrychoides GSE-TBD4-15B</name>
    <dbReference type="NCBI Taxonomy" id="2839662"/>
    <lineage>
        <taxon>Bacteria</taxon>
        <taxon>Bacillati</taxon>
        <taxon>Cyanobacteriota</taxon>
        <taxon>Cyanophyceae</taxon>
        <taxon>Oculatellales</taxon>
        <taxon>Oculatellaceae</taxon>
        <taxon>Pegethrix</taxon>
    </lineage>
</organism>
<dbReference type="GO" id="GO:0016787">
    <property type="term" value="F:hydrolase activity"/>
    <property type="evidence" value="ECO:0007669"/>
    <property type="project" value="UniProtKB-KW"/>
</dbReference>
<evidence type="ECO:0000256" key="4">
    <source>
        <dbReference type="ARBA" id="ARBA00034320"/>
    </source>
</evidence>
<dbReference type="AlphaFoldDB" id="A0A951PDA5"/>
<proteinExistence type="inferred from homology"/>
<dbReference type="InterPro" id="IPR011629">
    <property type="entry name" value="CobW-like_C"/>
</dbReference>
<dbReference type="Pfam" id="PF02492">
    <property type="entry name" value="cobW"/>
    <property type="match status" value="1"/>
</dbReference>
<dbReference type="InterPro" id="IPR003495">
    <property type="entry name" value="CobW/HypB/UreG_nucleotide-bd"/>
</dbReference>
<evidence type="ECO:0000256" key="5">
    <source>
        <dbReference type="ARBA" id="ARBA00049117"/>
    </source>
</evidence>
<reference evidence="7" key="2">
    <citation type="journal article" date="2022" name="Microbiol. Resour. Announc.">
        <title>Metagenome Sequencing to Explore Phylogenomics of Terrestrial Cyanobacteria.</title>
        <authorList>
            <person name="Ward R.D."/>
            <person name="Stajich J.E."/>
            <person name="Johansen J.R."/>
            <person name="Huntemann M."/>
            <person name="Clum A."/>
            <person name="Foster B."/>
            <person name="Foster B."/>
            <person name="Roux S."/>
            <person name="Palaniappan K."/>
            <person name="Varghese N."/>
            <person name="Mukherjee S."/>
            <person name="Reddy T.B.K."/>
            <person name="Daum C."/>
            <person name="Copeland A."/>
            <person name="Chen I.A."/>
            <person name="Ivanova N.N."/>
            <person name="Kyrpides N.C."/>
            <person name="Shapiro N."/>
            <person name="Eloe-Fadrosh E.A."/>
            <person name="Pietrasiak N."/>
        </authorList>
    </citation>
    <scope>NUCLEOTIDE SEQUENCE</scope>
    <source>
        <strain evidence="7">GSE-TBD4-15B</strain>
    </source>
</reference>
<dbReference type="SUPFAM" id="SSF90002">
    <property type="entry name" value="Hypothetical protein YjiA, C-terminal domain"/>
    <property type="match status" value="1"/>
</dbReference>
<dbReference type="EMBL" id="JAHHHV010000077">
    <property type="protein sequence ID" value="MBW4467449.1"/>
    <property type="molecule type" value="Genomic_DNA"/>
</dbReference>
<dbReference type="InterPro" id="IPR051316">
    <property type="entry name" value="Zinc-reg_GTPase_activator"/>
</dbReference>
<accession>A0A951PDA5</accession>
<protein>
    <submittedName>
        <fullName evidence="7">GTP-binding protein</fullName>
    </submittedName>
</protein>
<dbReference type="InterPro" id="IPR036627">
    <property type="entry name" value="CobW-likC_sf"/>
</dbReference>
<sequence length="316" mass="34446">MIKNLPFTVIGGYLGAGKTTLLNHLLTNTQGLRIAVLVNDFGSINIDADLIRSHEGDTINLSNGCMCCSIADNFAIIMGKLRERTADLDRIVIEASGVADPAKIAQYGQMYQLPLDGILVVTDAEQVSTQAQNKYVGDTVLRQFTQADLIILNKTDLVSAQKLTELRSWLAELASGTPVIETVLAQVPIEVLLGSHGTQVAAGSYHNHHFEDNHAHTFETWVLEDSRPVTRAGLEQFAKGLGEEIYRAKGFVYLEDDPAHCYLYQQVGSRWSLELGNTWGDKLPQTQLVMIGRRGATRSEVIAALLAGKVSVEVGG</sequence>
<dbReference type="Proteomes" id="UP000707356">
    <property type="component" value="Unassembled WGS sequence"/>
</dbReference>
<dbReference type="SMART" id="SM00833">
    <property type="entry name" value="CobW_C"/>
    <property type="match status" value="1"/>
</dbReference>
<keyword evidence="2" id="KW-0378">Hydrolase</keyword>
<dbReference type="CDD" id="cd03112">
    <property type="entry name" value="CobW-like"/>
    <property type="match status" value="1"/>
</dbReference>
<dbReference type="GO" id="GO:0000166">
    <property type="term" value="F:nucleotide binding"/>
    <property type="evidence" value="ECO:0007669"/>
    <property type="project" value="UniProtKB-KW"/>
</dbReference>
<evidence type="ECO:0000256" key="1">
    <source>
        <dbReference type="ARBA" id="ARBA00022741"/>
    </source>
</evidence>
<evidence type="ECO:0000256" key="3">
    <source>
        <dbReference type="ARBA" id="ARBA00023186"/>
    </source>
</evidence>
<dbReference type="SUPFAM" id="SSF52540">
    <property type="entry name" value="P-loop containing nucleoside triphosphate hydrolases"/>
    <property type="match status" value="1"/>
</dbReference>
<reference evidence="7" key="1">
    <citation type="submission" date="2021-05" db="EMBL/GenBank/DDBJ databases">
        <authorList>
            <person name="Pietrasiak N."/>
            <person name="Ward R."/>
            <person name="Stajich J.E."/>
            <person name="Kurbessoian T."/>
        </authorList>
    </citation>
    <scope>NUCLEOTIDE SEQUENCE</scope>
    <source>
        <strain evidence="7">GSE-TBD4-15B</strain>
    </source>
</reference>
<dbReference type="Gene3D" id="3.30.1220.10">
    <property type="entry name" value="CobW-like, C-terminal domain"/>
    <property type="match status" value="1"/>
</dbReference>